<gene>
    <name evidence="2" type="ORF">A7U43_22990</name>
</gene>
<dbReference type="Proteomes" id="UP000077143">
    <property type="component" value="Chromosome"/>
</dbReference>
<dbReference type="OrthoDB" id="4522719at2"/>
<name>A0A172URF1_9MYCO</name>
<feature type="transmembrane region" description="Helical" evidence="1">
    <location>
        <begin position="147"/>
        <end position="170"/>
    </location>
</feature>
<dbReference type="Pfam" id="PF13432">
    <property type="entry name" value="TPR_16"/>
    <property type="match status" value="1"/>
</dbReference>
<dbReference type="Pfam" id="PF14559">
    <property type="entry name" value="TPR_19"/>
    <property type="match status" value="1"/>
</dbReference>
<evidence type="ECO:0000313" key="3">
    <source>
        <dbReference type="Proteomes" id="UP000077143"/>
    </source>
</evidence>
<dbReference type="AlphaFoldDB" id="A0A172URF1"/>
<keyword evidence="1" id="KW-1133">Transmembrane helix</keyword>
<dbReference type="STRING" id="1682113.A7U43_22990"/>
<keyword evidence="3" id="KW-1185">Reference proteome</keyword>
<feature type="transmembrane region" description="Helical" evidence="1">
    <location>
        <begin position="242"/>
        <end position="262"/>
    </location>
</feature>
<accession>A0A172URF1</accession>
<reference evidence="2 3" key="1">
    <citation type="submission" date="2016-05" db="EMBL/GenBank/DDBJ databases">
        <title>Complete genome sequence of a phthalic acid esters degrading Mycobacterium sp. YC-RL4.</title>
        <authorList>
            <person name="Ren L."/>
            <person name="Fan S."/>
            <person name="Ruth N."/>
            <person name="Jia Y."/>
            <person name="Wang J."/>
            <person name="Qiao C."/>
        </authorList>
    </citation>
    <scope>NUCLEOTIDE SEQUENCE [LARGE SCALE GENOMIC DNA]</scope>
    <source>
        <strain evidence="2 3">YC-RL4</strain>
    </source>
</reference>
<organism evidence="2 3">
    <name type="scientific">Mycobacterium adipatum</name>
    <dbReference type="NCBI Taxonomy" id="1682113"/>
    <lineage>
        <taxon>Bacteria</taxon>
        <taxon>Bacillati</taxon>
        <taxon>Actinomycetota</taxon>
        <taxon>Actinomycetes</taxon>
        <taxon>Mycobacteriales</taxon>
        <taxon>Mycobacteriaceae</taxon>
        <taxon>Mycobacterium</taxon>
    </lineage>
</organism>
<keyword evidence="1" id="KW-0472">Membrane</keyword>
<sequence length="263" mass="27242">MHSQVLALYGQGRLAEALPAAWHTVTAYPNSARAQYTYASLLRDAGRFREALAVIDQTVAAGPSADALVLRGDLQRTLTGAHAAEADYRQALRLHPGHAMAVHNLAVSRMRMGTVTAAVRGLLEAARLDPGLRALAEGNIALAVTRVLRWATAAVVLLATALIVVGAMHADAAPTVLPRIAAAVFTGVPIVAIGWTLRTVPGPTLRVVLRRHPVLGVRLLFLVLAVFAGLAAVAGATAGAGVTGPLLVLGVIVLTLLGWMAGA</sequence>
<proteinExistence type="predicted"/>
<dbReference type="SUPFAM" id="SSF48452">
    <property type="entry name" value="TPR-like"/>
    <property type="match status" value="1"/>
</dbReference>
<evidence type="ECO:0000256" key="1">
    <source>
        <dbReference type="SAM" id="Phobius"/>
    </source>
</evidence>
<evidence type="ECO:0000313" key="2">
    <source>
        <dbReference type="EMBL" id="ANE81762.1"/>
    </source>
</evidence>
<dbReference type="InterPro" id="IPR011990">
    <property type="entry name" value="TPR-like_helical_dom_sf"/>
</dbReference>
<feature type="transmembrane region" description="Helical" evidence="1">
    <location>
        <begin position="217"/>
        <end position="236"/>
    </location>
</feature>
<feature type="transmembrane region" description="Helical" evidence="1">
    <location>
        <begin position="176"/>
        <end position="197"/>
    </location>
</feature>
<keyword evidence="1" id="KW-0812">Transmembrane</keyword>
<dbReference type="EMBL" id="CP015596">
    <property type="protein sequence ID" value="ANE81762.1"/>
    <property type="molecule type" value="Genomic_DNA"/>
</dbReference>
<protein>
    <submittedName>
        <fullName evidence="2">Uncharacterized protein</fullName>
    </submittedName>
</protein>
<dbReference type="Gene3D" id="1.25.40.10">
    <property type="entry name" value="Tetratricopeptide repeat domain"/>
    <property type="match status" value="2"/>
</dbReference>
<dbReference type="KEGG" id="madi:A7U43_22990"/>
<dbReference type="RefSeq" id="WP_067999699.1">
    <property type="nucleotide sequence ID" value="NZ_CP015596.1"/>
</dbReference>